<dbReference type="GO" id="GO:0005634">
    <property type="term" value="C:nucleus"/>
    <property type="evidence" value="ECO:0007669"/>
    <property type="project" value="TreeGrafter"/>
</dbReference>
<accession>A0A0E0D6F3</accession>
<dbReference type="Gramene" id="OMERI03G30190.1">
    <property type="protein sequence ID" value="OMERI03G30190.1"/>
    <property type="gene ID" value="OMERI03G30190"/>
</dbReference>
<dbReference type="FunFam" id="1.10.340.30:FF:000004">
    <property type="entry name" value="DNA-3-methyladenine glycosylase II"/>
    <property type="match status" value="1"/>
</dbReference>
<dbReference type="EnsemblPlants" id="OMERI03G30190.1">
    <property type="protein sequence ID" value="OMERI03G30190.1"/>
    <property type="gene ID" value="OMERI03G30190"/>
</dbReference>
<evidence type="ECO:0000259" key="4">
    <source>
        <dbReference type="SMART" id="SM00478"/>
    </source>
</evidence>
<dbReference type="CDD" id="cd00056">
    <property type="entry name" value="ENDO3c"/>
    <property type="match status" value="1"/>
</dbReference>
<dbReference type="PANTHER" id="PTHR43003:SF2">
    <property type="entry name" value="OS05G0567500 PROTEIN"/>
    <property type="match status" value="1"/>
</dbReference>
<dbReference type="InterPro" id="IPR011257">
    <property type="entry name" value="DNA_glycosylase"/>
</dbReference>
<dbReference type="GO" id="GO:0032131">
    <property type="term" value="F:alkylated DNA binding"/>
    <property type="evidence" value="ECO:0007669"/>
    <property type="project" value="TreeGrafter"/>
</dbReference>
<proteinExistence type="inferred from homology"/>
<evidence type="ECO:0000256" key="2">
    <source>
        <dbReference type="ARBA" id="ARBA00022763"/>
    </source>
</evidence>
<reference evidence="5" key="1">
    <citation type="submission" date="2015-04" db="UniProtKB">
        <authorList>
            <consortium name="EnsemblPlants"/>
        </authorList>
    </citation>
    <scope>IDENTIFICATION</scope>
</reference>
<organism evidence="5">
    <name type="scientific">Oryza meridionalis</name>
    <dbReference type="NCBI Taxonomy" id="40149"/>
    <lineage>
        <taxon>Eukaryota</taxon>
        <taxon>Viridiplantae</taxon>
        <taxon>Streptophyta</taxon>
        <taxon>Embryophyta</taxon>
        <taxon>Tracheophyta</taxon>
        <taxon>Spermatophyta</taxon>
        <taxon>Magnoliopsida</taxon>
        <taxon>Liliopsida</taxon>
        <taxon>Poales</taxon>
        <taxon>Poaceae</taxon>
        <taxon>BOP clade</taxon>
        <taxon>Oryzoideae</taxon>
        <taxon>Oryzeae</taxon>
        <taxon>Oryzinae</taxon>
        <taxon>Oryza</taxon>
    </lineage>
</organism>
<reference evidence="5" key="2">
    <citation type="submission" date="2018-05" db="EMBL/GenBank/DDBJ databases">
        <title>OmerRS3 (Oryza meridionalis Reference Sequence Version 3).</title>
        <authorList>
            <person name="Zhang J."/>
            <person name="Kudrna D."/>
            <person name="Lee S."/>
            <person name="Talag J."/>
            <person name="Welchert J."/>
            <person name="Wing R.A."/>
        </authorList>
    </citation>
    <scope>NUCLEOTIDE SEQUENCE [LARGE SCALE GENOMIC DNA]</scope>
    <source>
        <strain evidence="5">cv. OR44</strain>
    </source>
</reference>
<dbReference type="PANTHER" id="PTHR43003">
    <property type="entry name" value="DNA-3-METHYLADENINE GLYCOSYLASE"/>
    <property type="match status" value="1"/>
</dbReference>
<dbReference type="SMART" id="SM00478">
    <property type="entry name" value="ENDO3c"/>
    <property type="match status" value="1"/>
</dbReference>
<sequence>MVKTRAAATPRPSAAAAAAAAGGGGAGATAITAGKISFRSRKIVKSTPAKGKSVATTTTTVLSPPLSSPGELAAALSHLRTADPLLSEVIVSTGTPDFISSPSRPAFHSLAHSILHQQLAPSAAAAIYARFLALLPSAAAADPNAAVVNPAAVLALSAADLRAIGVSARKAAYLHDLAGRFAAGELSESAVAAMDEAALLAELTKVKGIGEWTVHMFMIFSLHRPDVLPSGDLGVRKGVQELYGLPALPKPEEMAALCERWRPYRSVGAWYMWRLMESKGSAAKKAKSNAIANLPSKALVVCAFSVARSAIYRAWGLGCRCVHGL</sequence>
<dbReference type="GO" id="GO:0008725">
    <property type="term" value="F:DNA-3-methyladenine glycosylase activity"/>
    <property type="evidence" value="ECO:0007669"/>
    <property type="project" value="TreeGrafter"/>
</dbReference>
<dbReference type="Pfam" id="PF00730">
    <property type="entry name" value="HhH-GPD"/>
    <property type="match status" value="1"/>
</dbReference>
<keyword evidence="2" id="KW-0227">DNA damage</keyword>
<name>A0A0E0D6F3_9ORYZ</name>
<dbReference type="GO" id="GO:0006285">
    <property type="term" value="P:base-excision repair, AP site formation"/>
    <property type="evidence" value="ECO:0007669"/>
    <property type="project" value="TreeGrafter"/>
</dbReference>
<dbReference type="Proteomes" id="UP000008021">
    <property type="component" value="Chromosome 3"/>
</dbReference>
<evidence type="ECO:0000256" key="3">
    <source>
        <dbReference type="ARBA" id="ARBA00023204"/>
    </source>
</evidence>
<dbReference type="InterPro" id="IPR003265">
    <property type="entry name" value="HhH-GPD_domain"/>
</dbReference>
<dbReference type="Gene3D" id="1.10.1670.40">
    <property type="match status" value="1"/>
</dbReference>
<dbReference type="HOGENOM" id="CLU_000445_72_2_1"/>
<evidence type="ECO:0000256" key="1">
    <source>
        <dbReference type="ARBA" id="ARBA00010817"/>
    </source>
</evidence>
<feature type="domain" description="HhH-GPD" evidence="4">
    <location>
        <begin position="115"/>
        <end position="277"/>
    </location>
</feature>
<comment type="similarity">
    <text evidence="1">Belongs to the alkylbase DNA glycosidase AlkA family.</text>
</comment>
<dbReference type="AlphaFoldDB" id="A0A0E0D6F3"/>
<dbReference type="GO" id="GO:0032993">
    <property type="term" value="C:protein-DNA complex"/>
    <property type="evidence" value="ECO:0007669"/>
    <property type="project" value="TreeGrafter"/>
</dbReference>
<evidence type="ECO:0000313" key="6">
    <source>
        <dbReference type="Proteomes" id="UP000008021"/>
    </source>
</evidence>
<evidence type="ECO:0000313" key="5">
    <source>
        <dbReference type="EnsemblPlants" id="OMERI03G30190.1"/>
    </source>
</evidence>
<dbReference type="GO" id="GO:0006307">
    <property type="term" value="P:DNA alkylation repair"/>
    <property type="evidence" value="ECO:0007669"/>
    <property type="project" value="TreeGrafter"/>
</dbReference>
<dbReference type="SUPFAM" id="SSF48150">
    <property type="entry name" value="DNA-glycosylase"/>
    <property type="match status" value="1"/>
</dbReference>
<keyword evidence="3" id="KW-0234">DNA repair</keyword>
<dbReference type="STRING" id="40149.A0A0E0D6F3"/>
<dbReference type="Gene3D" id="1.10.340.30">
    <property type="entry name" value="Hypothetical protein, domain 2"/>
    <property type="match status" value="1"/>
</dbReference>
<dbReference type="InterPro" id="IPR051912">
    <property type="entry name" value="Alkylbase_DNA_Glycosylase/TA"/>
</dbReference>
<dbReference type="GO" id="GO:0043916">
    <property type="term" value="F:DNA-7-methylguanine glycosylase activity"/>
    <property type="evidence" value="ECO:0007669"/>
    <property type="project" value="TreeGrafter"/>
</dbReference>
<protein>
    <recommendedName>
        <fullName evidence="4">HhH-GPD domain-containing protein</fullName>
    </recommendedName>
</protein>
<dbReference type="FunFam" id="1.10.1670.40:FF:000001">
    <property type="entry name" value="Probable DNA-3-methyladenine glycosylase 2"/>
    <property type="match status" value="1"/>
</dbReference>
<keyword evidence="6" id="KW-1185">Reference proteome</keyword>